<reference evidence="7" key="1">
    <citation type="submission" date="2024-05" db="EMBL/GenBank/DDBJ databases">
        <title>Draft Genome Sequences of Flagellimonas sp. MMG031 and Marinobacter sp. MMG032 Isolated from the dinoflagellate Symbiodinium pilosum.</title>
        <authorList>
            <person name="Shikuma N.J."/>
            <person name="Farrell M.V."/>
        </authorList>
    </citation>
    <scope>NUCLEOTIDE SEQUENCE</scope>
    <source>
        <strain evidence="7">MMG031</strain>
    </source>
</reference>
<keyword evidence="4 5" id="KW-0472">Membrane</keyword>
<protein>
    <submittedName>
        <fullName evidence="7">MauE/DoxX family redox-associated membrane protein</fullName>
    </submittedName>
</protein>
<dbReference type="KEGG" id="fld:ABNE31_14025"/>
<dbReference type="GO" id="GO:0030416">
    <property type="term" value="P:methylamine metabolic process"/>
    <property type="evidence" value="ECO:0007669"/>
    <property type="project" value="InterPro"/>
</dbReference>
<evidence type="ECO:0000256" key="5">
    <source>
        <dbReference type="SAM" id="Phobius"/>
    </source>
</evidence>
<feature type="domain" description="Methylamine utilisation protein MauE" evidence="6">
    <location>
        <begin position="9"/>
        <end position="134"/>
    </location>
</feature>
<feature type="transmembrane region" description="Helical" evidence="5">
    <location>
        <begin position="77"/>
        <end position="99"/>
    </location>
</feature>
<accession>A0AAU7MWJ8</accession>
<keyword evidence="2 5" id="KW-0812">Transmembrane</keyword>
<evidence type="ECO:0000256" key="2">
    <source>
        <dbReference type="ARBA" id="ARBA00022692"/>
    </source>
</evidence>
<evidence type="ECO:0000256" key="4">
    <source>
        <dbReference type="ARBA" id="ARBA00023136"/>
    </source>
</evidence>
<keyword evidence="3 5" id="KW-1133">Transmembrane helix</keyword>
<dbReference type="InterPro" id="IPR009908">
    <property type="entry name" value="Methylamine_util_MauE"/>
</dbReference>
<dbReference type="Pfam" id="PF07291">
    <property type="entry name" value="MauE"/>
    <property type="match status" value="1"/>
</dbReference>
<evidence type="ECO:0000259" key="6">
    <source>
        <dbReference type="Pfam" id="PF07291"/>
    </source>
</evidence>
<evidence type="ECO:0000256" key="3">
    <source>
        <dbReference type="ARBA" id="ARBA00022989"/>
    </source>
</evidence>
<dbReference type="EMBL" id="CP157804">
    <property type="protein sequence ID" value="XBQ22713.1"/>
    <property type="molecule type" value="Genomic_DNA"/>
</dbReference>
<organism evidence="7">
    <name type="scientific">Flagellimonas sp. MMG031</name>
    <dbReference type="NCBI Taxonomy" id="3158549"/>
    <lineage>
        <taxon>Bacteria</taxon>
        <taxon>Pseudomonadati</taxon>
        <taxon>Bacteroidota</taxon>
        <taxon>Flavobacteriia</taxon>
        <taxon>Flavobacteriales</taxon>
        <taxon>Flavobacteriaceae</taxon>
        <taxon>Flagellimonas</taxon>
    </lineage>
</organism>
<comment type="subcellular location">
    <subcellularLocation>
        <location evidence="1">Membrane</location>
        <topology evidence="1">Multi-pass membrane protein</topology>
    </subcellularLocation>
</comment>
<evidence type="ECO:0000313" key="7">
    <source>
        <dbReference type="EMBL" id="XBQ22713.1"/>
    </source>
</evidence>
<feature type="transmembrane region" description="Helical" evidence="5">
    <location>
        <begin position="52"/>
        <end position="70"/>
    </location>
</feature>
<evidence type="ECO:0000256" key="1">
    <source>
        <dbReference type="ARBA" id="ARBA00004141"/>
    </source>
</evidence>
<feature type="transmembrane region" description="Helical" evidence="5">
    <location>
        <begin position="119"/>
        <end position="136"/>
    </location>
</feature>
<dbReference type="AlphaFoldDB" id="A0AAU7MWJ8"/>
<gene>
    <name evidence="7" type="ORF">ABNE31_14025</name>
</gene>
<sequence length="150" mass="17229">MSHKGIYSKLITLFSLLLTILFMYTAVSKLNHLDLFQWRLERMPYISSYASLISWAVPFLELVIAGLLWFPKYRTMSLYASLILLGSFTTYIIVVLKYSESIPCSCGGVISALRWKDHVILNISFMVLSLLGILWSKKQNNIQINQNTVQ</sequence>
<name>A0AAU7MWJ8_9FLAO</name>
<dbReference type="GO" id="GO:0016020">
    <property type="term" value="C:membrane"/>
    <property type="evidence" value="ECO:0007669"/>
    <property type="project" value="UniProtKB-SubCell"/>
</dbReference>
<proteinExistence type="predicted"/>
<dbReference type="RefSeq" id="WP_129655945.1">
    <property type="nucleotide sequence ID" value="NZ_CP157804.1"/>
</dbReference>